<reference evidence="1 2" key="1">
    <citation type="submission" date="2021-11" db="EMBL/GenBank/DDBJ databases">
        <title>Genomic of Niabella pedocola.</title>
        <authorList>
            <person name="Wu T."/>
        </authorList>
    </citation>
    <scope>NUCLEOTIDE SEQUENCE [LARGE SCALE GENOMIC DNA]</scope>
    <source>
        <strain evidence="1 2">JCM 31011</strain>
    </source>
</reference>
<proteinExistence type="predicted"/>
<protein>
    <recommendedName>
        <fullName evidence="3">TerB family tellurite resistance protein</fullName>
    </recommendedName>
</protein>
<sequence>MGEWFNQKKTQIRYLAKQIAELKIYLGYVKRGYNIVSGGLNTIKDIKNGEFQLHDLYYKSLGLVNPRIRNAPKAKGIVNHQLYILKAADAINKLLESDHTLPASLKTYAGESVSRLLEDVEKVRKSLVELTTDNEMKLTDDERLKRLDLLFDYSKNQFVFAQKFSSEVITLIQSIQQEQRDEQILKKLHGLQ</sequence>
<dbReference type="EMBL" id="JAJNEC010000005">
    <property type="protein sequence ID" value="MCD2424407.1"/>
    <property type="molecule type" value="Genomic_DNA"/>
</dbReference>
<evidence type="ECO:0008006" key="3">
    <source>
        <dbReference type="Google" id="ProtNLM"/>
    </source>
</evidence>
<evidence type="ECO:0000313" key="2">
    <source>
        <dbReference type="Proteomes" id="UP001199816"/>
    </source>
</evidence>
<comment type="caution">
    <text evidence="1">The sequence shown here is derived from an EMBL/GenBank/DDBJ whole genome shotgun (WGS) entry which is preliminary data.</text>
</comment>
<gene>
    <name evidence="1" type="ORF">LQ567_16625</name>
</gene>
<accession>A0ABS8PTK1</accession>
<dbReference type="Proteomes" id="UP001199816">
    <property type="component" value="Unassembled WGS sequence"/>
</dbReference>
<keyword evidence="2" id="KW-1185">Reference proteome</keyword>
<name>A0ABS8PTK1_9BACT</name>
<evidence type="ECO:0000313" key="1">
    <source>
        <dbReference type="EMBL" id="MCD2424407.1"/>
    </source>
</evidence>
<dbReference type="RefSeq" id="WP_231006209.1">
    <property type="nucleotide sequence ID" value="NZ_JAJNEC010000005.1"/>
</dbReference>
<organism evidence="1 2">
    <name type="scientific">Niabella pedocola</name>
    <dbReference type="NCBI Taxonomy" id="1752077"/>
    <lineage>
        <taxon>Bacteria</taxon>
        <taxon>Pseudomonadati</taxon>
        <taxon>Bacteroidota</taxon>
        <taxon>Chitinophagia</taxon>
        <taxon>Chitinophagales</taxon>
        <taxon>Chitinophagaceae</taxon>
        <taxon>Niabella</taxon>
    </lineage>
</organism>